<evidence type="ECO:0000256" key="9">
    <source>
        <dbReference type="ARBA" id="ARBA00022921"/>
    </source>
</evidence>
<evidence type="ECO:0000259" key="14">
    <source>
        <dbReference type="Pfam" id="PF10488"/>
    </source>
</evidence>
<accession>A0A8C4TQG5</accession>
<evidence type="ECO:0000256" key="13">
    <source>
        <dbReference type="SAM" id="MobiDB-lite"/>
    </source>
</evidence>
<evidence type="ECO:0000256" key="5">
    <source>
        <dbReference type="ARBA" id="ARBA00019072"/>
    </source>
</evidence>
<keyword evidence="10" id="KW-0922">Interferon antiviral system evasion</keyword>
<feature type="region of interest" description="Disordered" evidence="13">
    <location>
        <begin position="227"/>
        <end position="246"/>
    </location>
</feature>
<evidence type="ECO:0000256" key="4">
    <source>
        <dbReference type="ARBA" id="ARBA00011204"/>
    </source>
</evidence>
<gene>
    <name evidence="15" type="primary">ppp1r15a</name>
</gene>
<comment type="function">
    <text evidence="1">Interacts with the host phosphatase PP1 catalytic subunit (PPP1CB) and recruits it to dephosphorylate EIF2S1/eIF2alpha and therefore restores the host translation that has been shut-down by the host. Also inhibits the EIF2S1/eIF2alpha-ATF4-DDIT3/CHOP pathway.</text>
</comment>
<feature type="region of interest" description="Disordered" evidence="13">
    <location>
        <begin position="158"/>
        <end position="190"/>
    </location>
</feature>
<dbReference type="GO" id="GO:0034976">
    <property type="term" value="P:response to endoplasmic reticulum stress"/>
    <property type="evidence" value="ECO:0007669"/>
    <property type="project" value="TreeGrafter"/>
</dbReference>
<keyword evidence="16" id="KW-1185">Reference proteome</keyword>
<feature type="domain" description="Protein phosphatase 1 regulatory subunit 15A/B C-terminal" evidence="14">
    <location>
        <begin position="271"/>
        <end position="314"/>
    </location>
</feature>
<comment type="subunit">
    <text evidence="4">Interacts (via C-terminus) with host PPP1CB.</text>
</comment>
<keyword evidence="6" id="KW-0945">Host-virus interaction</keyword>
<keyword evidence="7" id="KW-1090">Inhibition of host innate immune response by virus</keyword>
<dbReference type="GO" id="GO:0005783">
    <property type="term" value="C:endoplasmic reticulum"/>
    <property type="evidence" value="ECO:0007669"/>
    <property type="project" value="TreeGrafter"/>
</dbReference>
<evidence type="ECO:0000256" key="10">
    <source>
        <dbReference type="ARBA" id="ARBA00023258"/>
    </source>
</evidence>
<evidence type="ECO:0000256" key="12">
    <source>
        <dbReference type="ARBA" id="ARBA00031298"/>
    </source>
</evidence>
<dbReference type="InterPro" id="IPR019523">
    <property type="entry name" value="Prot_Pase1_reg-su15A/B_C"/>
</dbReference>
<evidence type="ECO:0000256" key="11">
    <source>
        <dbReference type="ARBA" id="ARBA00023280"/>
    </source>
</evidence>
<evidence type="ECO:0000256" key="6">
    <source>
        <dbReference type="ARBA" id="ARBA00022581"/>
    </source>
</evidence>
<keyword evidence="9" id="KW-0426">Late protein</keyword>
<dbReference type="Pfam" id="PF10488">
    <property type="entry name" value="PP1c_bdg"/>
    <property type="match status" value="1"/>
</dbReference>
<comment type="similarity">
    <text evidence="3">Belongs to the PPP1R15 family.</text>
</comment>
<dbReference type="AlphaFoldDB" id="A0A8C4TQG5"/>
<dbReference type="PANTHER" id="PTHR16489:SF12">
    <property type="entry name" value="GH11727P"/>
    <property type="match status" value="1"/>
</dbReference>
<dbReference type="GeneTree" id="ENSGT01050000246167"/>
<dbReference type="Proteomes" id="UP000694620">
    <property type="component" value="Chromosome 7"/>
</dbReference>
<evidence type="ECO:0000313" key="15">
    <source>
        <dbReference type="Ensembl" id="ENSECRP00000033766.1"/>
    </source>
</evidence>
<dbReference type="GO" id="GO:0000164">
    <property type="term" value="C:protein phosphatase type 1 complex"/>
    <property type="evidence" value="ECO:0007669"/>
    <property type="project" value="TreeGrafter"/>
</dbReference>
<protein>
    <recommendedName>
        <fullName evidence="5">Protein DP71L</fullName>
    </recommendedName>
    <alternativeName>
        <fullName evidence="12">MyD116 homolog</fullName>
    </alternativeName>
</protein>
<dbReference type="Ensembl" id="ENSECRT00000034499.1">
    <property type="protein sequence ID" value="ENSECRP00000033766.1"/>
    <property type="gene ID" value="ENSECRG00000022847.1"/>
</dbReference>
<reference evidence="15" key="3">
    <citation type="submission" date="2025-09" db="UniProtKB">
        <authorList>
            <consortium name="Ensembl"/>
        </authorList>
    </citation>
    <scope>IDENTIFICATION</scope>
</reference>
<keyword evidence="11" id="KW-0899">Viral immunoevasion</keyword>
<evidence type="ECO:0000256" key="1">
    <source>
        <dbReference type="ARBA" id="ARBA00003756"/>
    </source>
</evidence>
<evidence type="ECO:0000313" key="16">
    <source>
        <dbReference type="Proteomes" id="UP000694620"/>
    </source>
</evidence>
<organism evidence="15 16">
    <name type="scientific">Erpetoichthys calabaricus</name>
    <name type="common">Rope fish</name>
    <name type="synonym">Calamoichthys calabaricus</name>
    <dbReference type="NCBI Taxonomy" id="27687"/>
    <lineage>
        <taxon>Eukaryota</taxon>
        <taxon>Metazoa</taxon>
        <taxon>Chordata</taxon>
        <taxon>Craniata</taxon>
        <taxon>Vertebrata</taxon>
        <taxon>Euteleostomi</taxon>
        <taxon>Actinopterygii</taxon>
        <taxon>Polypteriformes</taxon>
        <taxon>Polypteridae</taxon>
        <taxon>Erpetoichthys</taxon>
    </lineage>
</organism>
<evidence type="ECO:0000256" key="2">
    <source>
        <dbReference type="ARBA" id="ARBA00007512"/>
    </source>
</evidence>
<comment type="similarity">
    <text evidence="2">Belongs to the asfivirus DP71L family.</text>
</comment>
<evidence type="ECO:0000256" key="7">
    <source>
        <dbReference type="ARBA" id="ARBA00022632"/>
    </source>
</evidence>
<dbReference type="GO" id="GO:0019888">
    <property type="term" value="F:protein phosphatase regulator activity"/>
    <property type="evidence" value="ECO:0007669"/>
    <property type="project" value="TreeGrafter"/>
</dbReference>
<sequence>MALDVTLVTFHCCPLKCPASGADIWAVSLPAAAACHPLRMKPGFGCLWAPEGLLGLLRQVVSRAQSCWKGVMEKLWSAMRSFCSGMDVPFHYLELTMANVSCGGQSAHLSKDMSRHLVWEDTLNECMDQREAQLCGEDKVLSECEWGADLNDLEASLAPRGLTSDNSDLEDETDNSEWSESDWEDEEDEESEDSSVLWNSFFQNDLHNPFRLCSPEMAKVPKIRDDVQEQGGKLSDGQDLQRRDEKTTKKVRFSDVVQVRPLVVWAHAARAARNGECWQAMARDRARFQRRVQQVGELISPCLQPEHRKKVLEKMGLGAAGS</sequence>
<evidence type="ECO:0000256" key="8">
    <source>
        <dbReference type="ARBA" id="ARBA00022830"/>
    </source>
</evidence>
<name>A0A8C4TQG5_ERPCA</name>
<dbReference type="InterPro" id="IPR051254">
    <property type="entry name" value="PPP1R15"/>
</dbReference>
<dbReference type="GO" id="GO:0051246">
    <property type="term" value="P:regulation of protein metabolic process"/>
    <property type="evidence" value="ECO:0007669"/>
    <property type="project" value="UniProtKB-ARBA"/>
</dbReference>
<dbReference type="PANTHER" id="PTHR16489">
    <property type="entry name" value="GH11727P"/>
    <property type="match status" value="1"/>
</dbReference>
<proteinExistence type="inferred from homology"/>
<reference evidence="15" key="1">
    <citation type="submission" date="2021-06" db="EMBL/GenBank/DDBJ databases">
        <authorList>
            <consortium name="Wellcome Sanger Institute Data Sharing"/>
        </authorList>
    </citation>
    <scope>NUCLEOTIDE SEQUENCE [LARGE SCALE GENOMIC DNA]</scope>
</reference>
<keyword evidence="8" id="KW-1114">Inhibition of host interferon signaling pathway by virus</keyword>
<evidence type="ECO:0000256" key="3">
    <source>
        <dbReference type="ARBA" id="ARBA00010161"/>
    </source>
</evidence>
<feature type="compositionally biased region" description="Acidic residues" evidence="13">
    <location>
        <begin position="167"/>
        <end position="190"/>
    </location>
</feature>
<reference evidence="15" key="2">
    <citation type="submission" date="2025-08" db="UniProtKB">
        <authorList>
            <consortium name="Ensembl"/>
        </authorList>
    </citation>
    <scope>IDENTIFICATION</scope>
</reference>